<dbReference type="Gene3D" id="3.30.40.10">
    <property type="entry name" value="Zinc/RING finger domain, C3HC4 (zinc finger)"/>
    <property type="match status" value="1"/>
</dbReference>
<evidence type="ECO:0000259" key="5">
    <source>
        <dbReference type="PROSITE" id="PS50089"/>
    </source>
</evidence>
<dbReference type="Proteomes" id="UP000799440">
    <property type="component" value="Unassembled WGS sequence"/>
</dbReference>
<dbReference type="PROSITE" id="PS50089">
    <property type="entry name" value="ZF_RING_2"/>
    <property type="match status" value="1"/>
</dbReference>
<dbReference type="InterPro" id="IPR018957">
    <property type="entry name" value="Znf_C3HC4_RING-type"/>
</dbReference>
<dbReference type="PROSITE" id="PS00518">
    <property type="entry name" value="ZF_RING_1"/>
    <property type="match status" value="1"/>
</dbReference>
<dbReference type="GO" id="GO:0008270">
    <property type="term" value="F:zinc ion binding"/>
    <property type="evidence" value="ECO:0007669"/>
    <property type="project" value="UniProtKB-KW"/>
</dbReference>
<protein>
    <submittedName>
        <fullName evidence="7">RING-14 protein-like protein</fullName>
    </submittedName>
</protein>
<reference evidence="7" key="1">
    <citation type="journal article" date="2020" name="Stud. Mycol.">
        <title>101 Dothideomycetes genomes: a test case for predicting lifestyles and emergence of pathogens.</title>
        <authorList>
            <person name="Haridas S."/>
            <person name="Albert R."/>
            <person name="Binder M."/>
            <person name="Bloem J."/>
            <person name="Labutti K."/>
            <person name="Salamov A."/>
            <person name="Andreopoulos B."/>
            <person name="Baker S."/>
            <person name="Barry K."/>
            <person name="Bills G."/>
            <person name="Bluhm B."/>
            <person name="Cannon C."/>
            <person name="Castanera R."/>
            <person name="Culley D."/>
            <person name="Daum C."/>
            <person name="Ezra D."/>
            <person name="Gonzalez J."/>
            <person name="Henrissat B."/>
            <person name="Kuo A."/>
            <person name="Liang C."/>
            <person name="Lipzen A."/>
            <person name="Lutzoni F."/>
            <person name="Magnuson J."/>
            <person name="Mondo S."/>
            <person name="Nolan M."/>
            <person name="Ohm R."/>
            <person name="Pangilinan J."/>
            <person name="Park H.-J."/>
            <person name="Ramirez L."/>
            <person name="Alfaro M."/>
            <person name="Sun H."/>
            <person name="Tritt A."/>
            <person name="Yoshinaga Y."/>
            <person name="Zwiers L.-H."/>
            <person name="Turgeon B."/>
            <person name="Goodwin S."/>
            <person name="Spatafora J."/>
            <person name="Crous P."/>
            <person name="Grigoriev I."/>
        </authorList>
    </citation>
    <scope>NUCLEOTIDE SEQUENCE</scope>
    <source>
        <strain evidence="7">CBS 119925</strain>
    </source>
</reference>
<gene>
    <name evidence="7" type="ORF">M011DRAFT_393339</name>
</gene>
<accession>A0A6A6VRC0</accession>
<keyword evidence="2 4" id="KW-0863">Zinc-finger</keyword>
<dbReference type="InterPro" id="IPR001841">
    <property type="entry name" value="Znf_RING"/>
</dbReference>
<evidence type="ECO:0000313" key="8">
    <source>
        <dbReference type="Proteomes" id="UP000799440"/>
    </source>
</evidence>
<name>A0A6A6VRC0_9PLEO</name>
<keyword evidence="3" id="KW-0862">Zinc</keyword>
<evidence type="ECO:0000313" key="7">
    <source>
        <dbReference type="EMBL" id="KAF2752130.1"/>
    </source>
</evidence>
<dbReference type="AlphaFoldDB" id="A0A6A6VRC0"/>
<organism evidence="7 8">
    <name type="scientific">Sporormia fimetaria CBS 119925</name>
    <dbReference type="NCBI Taxonomy" id="1340428"/>
    <lineage>
        <taxon>Eukaryota</taxon>
        <taxon>Fungi</taxon>
        <taxon>Dikarya</taxon>
        <taxon>Ascomycota</taxon>
        <taxon>Pezizomycotina</taxon>
        <taxon>Dothideomycetes</taxon>
        <taxon>Pleosporomycetidae</taxon>
        <taxon>Pleosporales</taxon>
        <taxon>Sporormiaceae</taxon>
        <taxon>Sporormia</taxon>
    </lineage>
</organism>
<sequence>MKFGHIFKERLKSEGFPPEWVESAISYSQLKKCINRLTNELSELGLDPQTLRQLLKKVEDFNAANKDDDKPLEYLLAGQAGLGEQQGGTAPFHPMLLVYVNETTGELDSAHLNEETRHKLQLLAIDTGLSDLRVVELPDEEPDCLPSRTVNNSAGGLRRRPGYRTVEVPLTSDIEFFSTLAAELVGLEELQEREQRRMRGEIERLGKQIARQTDPDRRANKKLLAIWRQIFQIYVESDIFFGTTESDHSARDSEAAVERFEKFASTIASHHLVDQMKREENLRALTAFMDINRNLLQGLRFGEINRIAMTKILKKFDKQTALGVKKTFPQRIEYPDFSQHLARAVCAEVNTQILSHVPRIDDYTCAMCMDIQWRPVRLRCQHVFCIRCLIVMQTNKQHFCPLCREKTVFDANAENLDLEMASFLKKWFPDEVKLKQRHNQLMAGKDEYGEVYQQKCCVM</sequence>
<evidence type="ECO:0000256" key="3">
    <source>
        <dbReference type="ARBA" id="ARBA00022833"/>
    </source>
</evidence>
<dbReference type="PROSITE" id="PS51382">
    <property type="entry name" value="SPX"/>
    <property type="match status" value="1"/>
</dbReference>
<evidence type="ECO:0000259" key="6">
    <source>
        <dbReference type="PROSITE" id="PS51382"/>
    </source>
</evidence>
<feature type="domain" description="SPX" evidence="6">
    <location>
        <begin position="1"/>
        <end position="330"/>
    </location>
</feature>
<dbReference type="InterPro" id="IPR004331">
    <property type="entry name" value="SPX_dom"/>
</dbReference>
<keyword evidence="8" id="KW-1185">Reference proteome</keyword>
<dbReference type="PANTHER" id="PTHR23327:SF51">
    <property type="entry name" value="TRANSCRIPTIONAL REGULATOR OF YEAST FORM ADHERENCE 3"/>
    <property type="match status" value="1"/>
</dbReference>
<evidence type="ECO:0000256" key="1">
    <source>
        <dbReference type="ARBA" id="ARBA00022723"/>
    </source>
</evidence>
<dbReference type="OrthoDB" id="5588846at2759"/>
<feature type="domain" description="RING-type" evidence="5">
    <location>
        <begin position="365"/>
        <end position="404"/>
    </location>
</feature>
<dbReference type="PANTHER" id="PTHR23327">
    <property type="entry name" value="RING FINGER PROTEIN 127"/>
    <property type="match status" value="1"/>
</dbReference>
<evidence type="ECO:0000256" key="4">
    <source>
        <dbReference type="PROSITE-ProRule" id="PRU00175"/>
    </source>
</evidence>
<dbReference type="InterPro" id="IPR013083">
    <property type="entry name" value="Znf_RING/FYVE/PHD"/>
</dbReference>
<proteinExistence type="predicted"/>
<keyword evidence="1" id="KW-0479">Metal-binding</keyword>
<dbReference type="EMBL" id="MU006561">
    <property type="protein sequence ID" value="KAF2752130.1"/>
    <property type="molecule type" value="Genomic_DNA"/>
</dbReference>
<dbReference type="SUPFAM" id="SSF57850">
    <property type="entry name" value="RING/U-box"/>
    <property type="match status" value="1"/>
</dbReference>
<dbReference type="Pfam" id="PF03105">
    <property type="entry name" value="SPX"/>
    <property type="match status" value="1"/>
</dbReference>
<evidence type="ECO:0000256" key="2">
    <source>
        <dbReference type="ARBA" id="ARBA00022771"/>
    </source>
</evidence>
<dbReference type="InterPro" id="IPR017907">
    <property type="entry name" value="Znf_RING_CS"/>
</dbReference>
<dbReference type="SMART" id="SM00184">
    <property type="entry name" value="RING"/>
    <property type="match status" value="1"/>
</dbReference>
<dbReference type="Pfam" id="PF00097">
    <property type="entry name" value="zf-C3HC4"/>
    <property type="match status" value="1"/>
</dbReference>